<keyword evidence="17" id="KW-1185">Reference proteome</keyword>
<comment type="subcellular location">
    <subcellularLocation>
        <location evidence="11">Cytoplasm</location>
    </subcellularLocation>
</comment>
<dbReference type="NCBIfam" id="NF003472">
    <property type="entry name" value="PRK05101.1"/>
    <property type="match status" value="1"/>
</dbReference>
<dbReference type="InterPro" id="IPR006204">
    <property type="entry name" value="GHMP_kinase_N_dom"/>
</dbReference>
<dbReference type="Gene3D" id="3.30.70.890">
    <property type="entry name" value="GHMP kinase, C-terminal domain"/>
    <property type="match status" value="1"/>
</dbReference>
<dbReference type="InterPro" id="IPR020568">
    <property type="entry name" value="Ribosomal_Su5_D2-typ_SF"/>
</dbReference>
<dbReference type="Pfam" id="PF00288">
    <property type="entry name" value="GHMP_kinases_N"/>
    <property type="match status" value="1"/>
</dbReference>
<dbReference type="InterPro" id="IPR019539">
    <property type="entry name" value="GalKase_N"/>
</dbReference>
<dbReference type="GO" id="GO:0005524">
    <property type="term" value="F:ATP binding"/>
    <property type="evidence" value="ECO:0007669"/>
    <property type="project" value="UniProtKB-UniRule"/>
</dbReference>
<dbReference type="Gene3D" id="3.30.230.10">
    <property type="match status" value="1"/>
</dbReference>
<dbReference type="InterPro" id="IPR019741">
    <property type="entry name" value="Galactokinase_CS"/>
</dbReference>
<dbReference type="FunFam" id="3.30.230.10:FF:000017">
    <property type="entry name" value="Galactokinase"/>
    <property type="match status" value="1"/>
</dbReference>
<dbReference type="GO" id="GO:0005829">
    <property type="term" value="C:cytosol"/>
    <property type="evidence" value="ECO:0007669"/>
    <property type="project" value="TreeGrafter"/>
</dbReference>
<evidence type="ECO:0000256" key="5">
    <source>
        <dbReference type="ARBA" id="ARBA00022741"/>
    </source>
</evidence>
<evidence type="ECO:0000256" key="7">
    <source>
        <dbReference type="ARBA" id="ARBA00022840"/>
    </source>
</evidence>
<feature type="domain" description="Galactokinase N-terminal" evidence="15">
    <location>
        <begin position="8"/>
        <end position="56"/>
    </location>
</feature>
<dbReference type="InterPro" id="IPR006206">
    <property type="entry name" value="Mevalonate/galactokinase"/>
</dbReference>
<dbReference type="KEGG" id="hja:BST95_07865"/>
<comment type="pathway">
    <text evidence="11">Carbohydrate metabolism; galactose metabolism.</text>
</comment>
<evidence type="ECO:0000256" key="11">
    <source>
        <dbReference type="HAMAP-Rule" id="MF_00246"/>
    </source>
</evidence>
<comment type="caution">
    <text evidence="11">Lacks conserved residue(s) required for the propagation of feature annotation.</text>
</comment>
<feature type="binding site" evidence="11">
    <location>
        <position position="160"/>
    </location>
    <ligand>
        <name>Mg(2+)</name>
        <dbReference type="ChEBI" id="CHEBI:18420"/>
    </ligand>
</feature>
<name>A0AAP8ME84_9GAMM</name>
<dbReference type="PANTHER" id="PTHR10457:SF7">
    <property type="entry name" value="GALACTOKINASE-RELATED"/>
    <property type="match status" value="1"/>
</dbReference>
<feature type="binding site" evidence="11">
    <location>
        <begin position="122"/>
        <end position="128"/>
    </location>
    <ligand>
        <name>ATP</name>
        <dbReference type="ChEBI" id="CHEBI:30616"/>
    </ligand>
</feature>
<dbReference type="PRINTS" id="PR00959">
    <property type="entry name" value="MEVGALKINASE"/>
</dbReference>
<feature type="active site" description="Proton acceptor" evidence="11">
    <location>
        <position position="172"/>
    </location>
</feature>
<evidence type="ECO:0000313" key="17">
    <source>
        <dbReference type="Proteomes" id="UP000235162"/>
    </source>
</evidence>
<evidence type="ECO:0000256" key="1">
    <source>
        <dbReference type="ARBA" id="ARBA00006566"/>
    </source>
</evidence>
<dbReference type="GO" id="GO:0000287">
    <property type="term" value="F:magnesium ion binding"/>
    <property type="evidence" value="ECO:0007669"/>
    <property type="project" value="UniProtKB-UniRule"/>
</dbReference>
<evidence type="ECO:0000256" key="6">
    <source>
        <dbReference type="ARBA" id="ARBA00022777"/>
    </source>
</evidence>
<evidence type="ECO:0000256" key="2">
    <source>
        <dbReference type="ARBA" id="ARBA00022490"/>
    </source>
</evidence>
<evidence type="ECO:0000256" key="3">
    <source>
        <dbReference type="ARBA" id="ARBA00022679"/>
    </source>
</evidence>
<reference evidence="16 17" key="1">
    <citation type="submission" date="2018-01" db="EMBL/GenBank/DDBJ databases">
        <title>The draft genome sequence of Halioglobus japonicus S1-36.</title>
        <authorList>
            <person name="Du Z.-J."/>
            <person name="Shi M.-J."/>
        </authorList>
    </citation>
    <scope>NUCLEOTIDE SEQUENCE [LARGE SCALE GENOMIC DNA]</scope>
    <source>
        <strain evidence="16 17">S1-36</strain>
    </source>
</reference>
<keyword evidence="10 11" id="KW-0119">Carbohydrate metabolism</keyword>
<evidence type="ECO:0000256" key="4">
    <source>
        <dbReference type="ARBA" id="ARBA00022723"/>
    </source>
</evidence>
<keyword evidence="7 11" id="KW-0067">ATP-binding</keyword>
<comment type="caution">
    <text evidence="16">The sequence shown here is derived from an EMBL/GenBank/DDBJ whole genome shotgun (WGS) entry which is preliminary data.</text>
</comment>
<keyword evidence="9 11" id="KW-0299">Galactose metabolism</keyword>
<dbReference type="HAMAP" id="MF_00246">
    <property type="entry name" value="Galactokinase"/>
    <property type="match status" value="1"/>
</dbReference>
<dbReference type="GO" id="GO:0004335">
    <property type="term" value="F:galactokinase activity"/>
    <property type="evidence" value="ECO:0007669"/>
    <property type="project" value="UniProtKB-UniRule"/>
</dbReference>
<comment type="function">
    <text evidence="11">Catalyzes the transfer of the gamma-phosphate of ATP to D-galactose to form alpha-D-galactose-1-phosphate (Gal-1-P).</text>
</comment>
<keyword evidence="6 11" id="KW-0418">Kinase</keyword>
<evidence type="ECO:0000313" key="16">
    <source>
        <dbReference type="EMBL" id="PLW86165.1"/>
    </source>
</evidence>
<evidence type="ECO:0000259" key="13">
    <source>
        <dbReference type="Pfam" id="PF00288"/>
    </source>
</evidence>
<dbReference type="InterPro" id="IPR022963">
    <property type="entry name" value="Galactokinase_bac"/>
</dbReference>
<dbReference type="PROSITE" id="PS00627">
    <property type="entry name" value="GHMP_KINASES_ATP"/>
    <property type="match status" value="1"/>
</dbReference>
<sequence length="383" mass="41241">MQDQILSAFESTFGARPAALVRAPGRVNLIGEHTDYNAGYVLPCAISYETLVAISPRQDSQVNVIALDWELQCDTFDLQQPIDHHPQQQWSNYVRGVAVELIRRDYALRGCDIAITGNVPQGAGLSSSAALEVGLAKAMLIASDLDAHPLELALIGQAAENDFVGCACGIMDQLISAAGVNGQALLIDCQDLAITSVRLPDSLRLVMINSNVQRGLVDSEYNTRREQCEAVAAHFGLSSLRQLDPAQFAARASELEPVARKRAQHVLEENQRVLDTVAALEQGDLPRLGQLMAASHASMRDLFEITTPEIDLLVETLSEVAGERGGARMTGGGFGGCVVALLAEDLVDSALHEVNRRYFAATGLRETVYQSEPCAGVSVIFTD</sequence>
<evidence type="ECO:0000259" key="14">
    <source>
        <dbReference type="Pfam" id="PF08544"/>
    </source>
</evidence>
<feature type="domain" description="GHMP kinase C-terminal" evidence="14">
    <location>
        <begin position="277"/>
        <end position="358"/>
    </location>
</feature>
<evidence type="ECO:0000256" key="9">
    <source>
        <dbReference type="ARBA" id="ARBA00023144"/>
    </source>
</evidence>
<evidence type="ECO:0000256" key="8">
    <source>
        <dbReference type="ARBA" id="ARBA00022842"/>
    </source>
</evidence>
<dbReference type="PANTHER" id="PTHR10457">
    <property type="entry name" value="MEVALONATE KINASE/GALACTOKINASE"/>
    <property type="match status" value="1"/>
</dbReference>
<evidence type="ECO:0000256" key="10">
    <source>
        <dbReference type="ARBA" id="ARBA00023277"/>
    </source>
</evidence>
<comment type="similarity">
    <text evidence="1 11">Belongs to the GHMP kinase family. GalK subfamily.</text>
</comment>
<dbReference type="InterPro" id="IPR013750">
    <property type="entry name" value="GHMP_kinase_C_dom"/>
</dbReference>
<dbReference type="FunFam" id="3.30.70.890:FF:000001">
    <property type="entry name" value="Galactokinase"/>
    <property type="match status" value="1"/>
</dbReference>
<dbReference type="RefSeq" id="WP_084198806.1">
    <property type="nucleotide sequence ID" value="NZ_BMYL01000002.1"/>
</dbReference>
<gene>
    <name evidence="11" type="primary">galK</name>
    <name evidence="16" type="ORF">C0029_06910</name>
</gene>
<dbReference type="PIRSF" id="PIRSF000530">
    <property type="entry name" value="Galactokinase"/>
    <property type="match status" value="1"/>
</dbReference>
<dbReference type="Pfam" id="PF08544">
    <property type="entry name" value="GHMP_kinases_C"/>
    <property type="match status" value="1"/>
</dbReference>
<dbReference type="AlphaFoldDB" id="A0AAP8ME84"/>
<accession>A0AAP8ME84</accession>
<organism evidence="16 17">
    <name type="scientific">Halioglobus japonicus</name>
    <dbReference type="NCBI Taxonomy" id="930805"/>
    <lineage>
        <taxon>Bacteria</taxon>
        <taxon>Pseudomonadati</taxon>
        <taxon>Pseudomonadota</taxon>
        <taxon>Gammaproteobacteria</taxon>
        <taxon>Cellvibrionales</taxon>
        <taxon>Halieaceae</taxon>
        <taxon>Halioglobus</taxon>
    </lineage>
</organism>
<dbReference type="InterPro" id="IPR036554">
    <property type="entry name" value="GHMP_kinase_C_sf"/>
</dbReference>
<evidence type="ECO:0000259" key="15">
    <source>
        <dbReference type="Pfam" id="PF10509"/>
    </source>
</evidence>
<feature type="binding site" evidence="11">
    <location>
        <position position="128"/>
    </location>
    <ligand>
        <name>Mg(2+)</name>
        <dbReference type="ChEBI" id="CHEBI:18420"/>
    </ligand>
</feature>
<dbReference type="PRINTS" id="PR00473">
    <property type="entry name" value="GALCTOKINASE"/>
</dbReference>
<dbReference type="InterPro" id="IPR006203">
    <property type="entry name" value="GHMP_knse_ATP-bd_CS"/>
</dbReference>
<dbReference type="Pfam" id="PF10509">
    <property type="entry name" value="GalKase_gal_bdg"/>
    <property type="match status" value="1"/>
</dbReference>
<proteinExistence type="inferred from homology"/>
<keyword evidence="5 11" id="KW-0547">Nucleotide-binding</keyword>
<dbReference type="NCBIfam" id="TIGR00131">
    <property type="entry name" value="gal_kin"/>
    <property type="match status" value="1"/>
</dbReference>
<keyword evidence="3 11" id="KW-0808">Transferase</keyword>
<protein>
    <recommendedName>
        <fullName evidence="11 12">Galactokinase</fullName>
        <ecNumber evidence="11 12">2.7.1.6</ecNumber>
    </recommendedName>
    <alternativeName>
        <fullName evidence="11">Galactose kinase</fullName>
    </alternativeName>
</protein>
<dbReference type="InterPro" id="IPR014721">
    <property type="entry name" value="Ribsml_uS5_D2-typ_fold_subgr"/>
</dbReference>
<dbReference type="EC" id="2.7.1.6" evidence="11 12"/>
<keyword evidence="8 11" id="KW-0460">Magnesium</keyword>
<dbReference type="InterPro" id="IPR000705">
    <property type="entry name" value="Galactokinase"/>
</dbReference>
<keyword evidence="4 11" id="KW-0479">Metal-binding</keyword>
<dbReference type="SUPFAM" id="SSF54211">
    <property type="entry name" value="Ribosomal protein S5 domain 2-like"/>
    <property type="match status" value="1"/>
</dbReference>
<feature type="domain" description="GHMP kinase N-terminal" evidence="13">
    <location>
        <begin position="92"/>
        <end position="179"/>
    </location>
</feature>
<comment type="catalytic activity">
    <reaction evidence="11">
        <text>alpha-D-galactose + ATP = alpha-D-galactose 1-phosphate + ADP + H(+)</text>
        <dbReference type="Rhea" id="RHEA:13553"/>
        <dbReference type="ChEBI" id="CHEBI:15378"/>
        <dbReference type="ChEBI" id="CHEBI:28061"/>
        <dbReference type="ChEBI" id="CHEBI:30616"/>
        <dbReference type="ChEBI" id="CHEBI:58336"/>
        <dbReference type="ChEBI" id="CHEBI:456216"/>
        <dbReference type="EC" id="2.7.1.6"/>
    </reaction>
</comment>
<dbReference type="SUPFAM" id="SSF55060">
    <property type="entry name" value="GHMP Kinase, C-terminal domain"/>
    <property type="match status" value="1"/>
</dbReference>
<feature type="binding site" evidence="11">
    <location>
        <position position="221"/>
    </location>
    <ligand>
        <name>substrate</name>
    </ligand>
</feature>
<dbReference type="Proteomes" id="UP000235162">
    <property type="component" value="Unassembled WGS sequence"/>
</dbReference>
<feature type="binding site" evidence="11">
    <location>
        <begin position="32"/>
        <end position="35"/>
    </location>
    <ligand>
        <name>substrate</name>
    </ligand>
</feature>
<evidence type="ECO:0000256" key="12">
    <source>
        <dbReference type="NCBIfam" id="TIGR00131"/>
    </source>
</evidence>
<feature type="site" description="Transition state stabilizer" evidence="11">
    <location>
        <position position="26"/>
    </location>
</feature>
<dbReference type="GO" id="GO:0006012">
    <property type="term" value="P:galactose metabolic process"/>
    <property type="evidence" value="ECO:0007669"/>
    <property type="project" value="UniProtKB-UniRule"/>
</dbReference>
<dbReference type="PROSITE" id="PS00106">
    <property type="entry name" value="GALACTOKINASE"/>
    <property type="match status" value="1"/>
</dbReference>
<dbReference type="EMBL" id="PKUR01000002">
    <property type="protein sequence ID" value="PLW86165.1"/>
    <property type="molecule type" value="Genomic_DNA"/>
</dbReference>
<keyword evidence="2 11" id="KW-0963">Cytoplasm</keyword>